<protein>
    <submittedName>
        <fullName evidence="1">Uncharacterized protein</fullName>
    </submittedName>
</protein>
<dbReference type="AlphaFoldDB" id="A0A1L9QLW5"/>
<dbReference type="Proteomes" id="UP000183940">
    <property type="component" value="Unassembled WGS sequence"/>
</dbReference>
<comment type="caution">
    <text evidence="1">The sequence shown here is derived from an EMBL/GenBank/DDBJ whole genome shotgun (WGS) entry which is preliminary data.</text>
</comment>
<evidence type="ECO:0000313" key="2">
    <source>
        <dbReference type="Proteomes" id="UP000183940"/>
    </source>
</evidence>
<reference evidence="1" key="1">
    <citation type="submission" date="2016-10" db="EMBL/GenBank/DDBJ databases">
        <title>CRISPR-Cas defence system in Roseofilum reptotaenium: evidence of a bacteriophage-cyanobacterium arms race in the coral black band disease.</title>
        <authorList>
            <person name="Buerger P."/>
            <person name="Wood-Charlson E.M."/>
            <person name="Weynberg K.D."/>
            <person name="Willis B."/>
            <person name="Van Oppen M.J."/>
        </authorList>
    </citation>
    <scope>NUCLEOTIDE SEQUENCE [LARGE SCALE GENOMIC DNA]</scope>
    <source>
        <strain evidence="1">AO1-A</strain>
    </source>
</reference>
<organism evidence="1 2">
    <name type="scientific">Roseofilum reptotaenium AO1-A</name>
    <dbReference type="NCBI Taxonomy" id="1925591"/>
    <lineage>
        <taxon>Bacteria</taxon>
        <taxon>Bacillati</taxon>
        <taxon>Cyanobacteriota</taxon>
        <taxon>Cyanophyceae</taxon>
        <taxon>Desertifilales</taxon>
        <taxon>Desertifilaceae</taxon>
        <taxon>Roseofilum</taxon>
    </lineage>
</organism>
<keyword evidence="2" id="KW-1185">Reference proteome</keyword>
<dbReference type="EMBL" id="MLAW01000048">
    <property type="protein sequence ID" value="OJJ20667.1"/>
    <property type="molecule type" value="Genomic_DNA"/>
</dbReference>
<proteinExistence type="predicted"/>
<name>A0A1L9QLW5_9CYAN</name>
<accession>A0A1L9QLW5</accession>
<evidence type="ECO:0000313" key="1">
    <source>
        <dbReference type="EMBL" id="OJJ20667.1"/>
    </source>
</evidence>
<gene>
    <name evidence="1" type="ORF">BI308_20920</name>
</gene>
<sequence length="68" mass="8340">MRDSQKQWCSQNYKARITDLQKNKLIENNSQCTQLDCFRYILHDLTQRIPIRSVWGLLQRPKHFYTRL</sequence>
<dbReference type="STRING" id="1925591.BI308_20920"/>